<dbReference type="RefSeq" id="WP_059925665.1">
    <property type="nucleotide sequence ID" value="NZ_LPBG01000047.1"/>
</dbReference>
<dbReference type="AlphaFoldDB" id="A0AAW3MZK3"/>
<evidence type="ECO:0000313" key="2">
    <source>
        <dbReference type="Proteomes" id="UP000056453"/>
    </source>
</evidence>
<accession>A0AAW3MZK3</accession>
<protein>
    <submittedName>
        <fullName evidence="1">Uncharacterized protein</fullName>
    </submittedName>
</protein>
<keyword evidence="2" id="KW-1185">Reference proteome</keyword>
<organism evidence="1 2">
    <name type="scientific">Burkholderia ubonensis</name>
    <dbReference type="NCBI Taxonomy" id="101571"/>
    <lineage>
        <taxon>Bacteria</taxon>
        <taxon>Pseudomonadati</taxon>
        <taxon>Pseudomonadota</taxon>
        <taxon>Betaproteobacteria</taxon>
        <taxon>Burkholderiales</taxon>
        <taxon>Burkholderiaceae</taxon>
        <taxon>Burkholderia</taxon>
        <taxon>Burkholderia cepacia complex</taxon>
    </lineage>
</organism>
<proteinExistence type="predicted"/>
<sequence length="85" mass="9803">MDEKPKRMSHQELIAFIKSLPPDKLQQIATRASRQEQRGGLEARCEDFFDKLDLLLPCHDASRREAHQLLTRLRAGRPNLPQEGV</sequence>
<name>A0AAW3MZK3_9BURK</name>
<dbReference type="Proteomes" id="UP000056453">
    <property type="component" value="Unassembled WGS sequence"/>
</dbReference>
<comment type="caution">
    <text evidence="1">The sequence shown here is derived from an EMBL/GenBank/DDBJ whole genome shotgun (WGS) entry which is preliminary data.</text>
</comment>
<evidence type="ECO:0000313" key="1">
    <source>
        <dbReference type="EMBL" id="KVP98387.1"/>
    </source>
</evidence>
<dbReference type="EMBL" id="LPBJ01000047">
    <property type="protein sequence ID" value="KVP98387.1"/>
    <property type="molecule type" value="Genomic_DNA"/>
</dbReference>
<gene>
    <name evidence="1" type="ORF">WJ96_07655</name>
</gene>
<reference evidence="1 2" key="1">
    <citation type="submission" date="2015-11" db="EMBL/GenBank/DDBJ databases">
        <title>Expanding the genomic diversity of Burkholderia species for the development of highly accurate diagnostics.</title>
        <authorList>
            <person name="Sahl J."/>
            <person name="Keim P."/>
            <person name="Wagner D."/>
        </authorList>
    </citation>
    <scope>NUCLEOTIDE SEQUENCE [LARGE SCALE GENOMIC DNA]</scope>
    <source>
        <strain evidence="1 2">MSMB1808WGS</strain>
    </source>
</reference>